<accession>A0A0A9G3L7</accession>
<reference evidence="2" key="2">
    <citation type="journal article" date="2015" name="Data Brief">
        <title>Shoot transcriptome of the giant reed, Arundo donax.</title>
        <authorList>
            <person name="Barrero R.A."/>
            <person name="Guerrero F.D."/>
            <person name="Moolhuijzen P."/>
            <person name="Goolsby J.A."/>
            <person name="Tidwell J."/>
            <person name="Bellgard S.E."/>
            <person name="Bellgard M.I."/>
        </authorList>
    </citation>
    <scope>NUCLEOTIDE SEQUENCE</scope>
    <source>
        <tissue evidence="2">Shoot tissue taken approximately 20 cm above the soil surface</tissue>
    </source>
</reference>
<protein>
    <submittedName>
        <fullName evidence="2">Uncharacterized protein</fullName>
    </submittedName>
</protein>
<evidence type="ECO:0000313" key="2">
    <source>
        <dbReference type="EMBL" id="JAE19675.1"/>
    </source>
</evidence>
<dbReference type="AlphaFoldDB" id="A0A0A9G3L7"/>
<reference evidence="2" key="1">
    <citation type="submission" date="2014-09" db="EMBL/GenBank/DDBJ databases">
        <authorList>
            <person name="Magalhaes I.L.F."/>
            <person name="Oliveira U."/>
            <person name="Santos F.R."/>
            <person name="Vidigal T.H.D.A."/>
            <person name="Brescovit A.D."/>
            <person name="Santos A.J."/>
        </authorList>
    </citation>
    <scope>NUCLEOTIDE SEQUENCE</scope>
    <source>
        <tissue evidence="2">Shoot tissue taken approximately 20 cm above the soil surface</tissue>
    </source>
</reference>
<evidence type="ECO:0000256" key="1">
    <source>
        <dbReference type="SAM" id="Phobius"/>
    </source>
</evidence>
<proteinExistence type="predicted"/>
<keyword evidence="1" id="KW-1133">Transmembrane helix</keyword>
<sequence length="93" mass="9848">MKHDLVSCATLRKGVFAAAATMMVINLVASLVYYWGYLKAAIGGFMKHQNEVCVGMTDYGLDKGVSGPEVASCSCVCAPGVVPAIYMFQVSCT</sequence>
<keyword evidence="1" id="KW-0472">Membrane</keyword>
<organism evidence="2">
    <name type="scientific">Arundo donax</name>
    <name type="common">Giant reed</name>
    <name type="synonym">Donax arundinaceus</name>
    <dbReference type="NCBI Taxonomy" id="35708"/>
    <lineage>
        <taxon>Eukaryota</taxon>
        <taxon>Viridiplantae</taxon>
        <taxon>Streptophyta</taxon>
        <taxon>Embryophyta</taxon>
        <taxon>Tracheophyta</taxon>
        <taxon>Spermatophyta</taxon>
        <taxon>Magnoliopsida</taxon>
        <taxon>Liliopsida</taxon>
        <taxon>Poales</taxon>
        <taxon>Poaceae</taxon>
        <taxon>PACMAD clade</taxon>
        <taxon>Arundinoideae</taxon>
        <taxon>Arundineae</taxon>
        <taxon>Arundo</taxon>
    </lineage>
</organism>
<feature type="transmembrane region" description="Helical" evidence="1">
    <location>
        <begin position="15"/>
        <end position="37"/>
    </location>
</feature>
<name>A0A0A9G3L7_ARUDO</name>
<dbReference type="EMBL" id="GBRH01178221">
    <property type="protein sequence ID" value="JAE19675.1"/>
    <property type="molecule type" value="Transcribed_RNA"/>
</dbReference>
<keyword evidence="1" id="KW-0812">Transmembrane</keyword>